<gene>
    <name evidence="2" type="ORF">FDG2_6435</name>
</gene>
<feature type="region of interest" description="Disordered" evidence="1">
    <location>
        <begin position="1"/>
        <end position="21"/>
    </location>
</feature>
<protein>
    <submittedName>
        <fullName evidence="2">Uncharacterized protein</fullName>
    </submittedName>
</protein>
<evidence type="ECO:0000313" key="2">
    <source>
        <dbReference type="EMBL" id="SBW29097.1"/>
    </source>
</evidence>
<sequence>MGRGRLPSIPSVRRPVPAAAQIRKGPPGSVVLIRLTRPPSCSVLLSGVFPTGPRTRPRMAVVRARPLAGVRQAPAPGRTPGRLRDRRSTPESPRRDSTRSRNVGVTACGPRPRSGARWRQTALATSVRSRAGCPDHPGRPPLREHLQPGSPDRQPRAPAPDPVPLDSRSPGPRRTDSPMSVRGRLPDRRVPAVRRVRPVRVGRFPATGLERAKGGAIMITTRSGVLPGRRPGGPAPTRLPPPPPWTTSMPPIGSPHFPTVKVGPTGEVPVRPTAPIPARMPGRAQLPLVDAPRVCVRP</sequence>
<accession>A0A1C3PGZ3</accession>
<organism evidence="2 3">
    <name type="scientific">Candidatus Protofrankia californiensis</name>
    <dbReference type="NCBI Taxonomy" id="1839754"/>
    <lineage>
        <taxon>Bacteria</taxon>
        <taxon>Bacillati</taxon>
        <taxon>Actinomycetota</taxon>
        <taxon>Actinomycetes</taxon>
        <taxon>Frankiales</taxon>
        <taxon>Frankiaceae</taxon>
        <taxon>Protofrankia</taxon>
    </lineage>
</organism>
<evidence type="ECO:0000313" key="3">
    <source>
        <dbReference type="Proteomes" id="UP000199013"/>
    </source>
</evidence>
<feature type="compositionally biased region" description="Basic and acidic residues" evidence="1">
    <location>
        <begin position="82"/>
        <end position="99"/>
    </location>
</feature>
<feature type="region of interest" description="Disordered" evidence="1">
    <location>
        <begin position="64"/>
        <end position="187"/>
    </location>
</feature>
<feature type="compositionally biased region" description="Basic and acidic residues" evidence="1">
    <location>
        <begin position="136"/>
        <end position="146"/>
    </location>
</feature>
<keyword evidence="3" id="KW-1185">Reference proteome</keyword>
<feature type="region of interest" description="Disordered" evidence="1">
    <location>
        <begin position="223"/>
        <end position="281"/>
    </location>
</feature>
<dbReference type="EMBL" id="FLUV01002664">
    <property type="protein sequence ID" value="SBW29097.1"/>
    <property type="molecule type" value="Genomic_DNA"/>
</dbReference>
<evidence type="ECO:0000256" key="1">
    <source>
        <dbReference type="SAM" id="MobiDB-lite"/>
    </source>
</evidence>
<feature type="compositionally biased region" description="Pro residues" evidence="1">
    <location>
        <begin position="233"/>
        <end position="245"/>
    </location>
</feature>
<dbReference type="Proteomes" id="UP000199013">
    <property type="component" value="Unassembled WGS sequence"/>
</dbReference>
<proteinExistence type="predicted"/>
<name>A0A1C3PGZ3_9ACTN</name>
<dbReference type="AlphaFoldDB" id="A0A1C3PGZ3"/>
<reference evidence="3" key="1">
    <citation type="submission" date="2016-02" db="EMBL/GenBank/DDBJ databases">
        <authorList>
            <person name="Wibberg D."/>
        </authorList>
    </citation>
    <scope>NUCLEOTIDE SEQUENCE [LARGE SCALE GENOMIC DNA]</scope>
</reference>